<evidence type="ECO:0000256" key="6">
    <source>
        <dbReference type="SAM" id="Phobius"/>
    </source>
</evidence>
<organism evidence="10 12">
    <name type="scientific">Francisella adeliensis</name>
    <dbReference type="NCBI Taxonomy" id="2007306"/>
    <lineage>
        <taxon>Bacteria</taxon>
        <taxon>Pseudomonadati</taxon>
        <taxon>Pseudomonadota</taxon>
        <taxon>Gammaproteobacteria</taxon>
        <taxon>Thiotrichales</taxon>
        <taxon>Francisellaceae</taxon>
        <taxon>Francisella</taxon>
    </lineage>
</organism>
<dbReference type="InterPro" id="IPR058625">
    <property type="entry name" value="MdtA-like_BSH"/>
</dbReference>
<dbReference type="RefSeq" id="WP_112869930.1">
    <property type="nucleotide sequence ID" value="NZ_CP021781.1"/>
</dbReference>
<feature type="domain" description="p-hydroxybenzoic acid efflux pump subunit AaeA-like beta-barrel" evidence="9">
    <location>
        <begin position="187"/>
        <end position="283"/>
    </location>
</feature>
<keyword evidence="3 6" id="KW-0812">Transmembrane</keyword>
<dbReference type="InterPro" id="IPR006143">
    <property type="entry name" value="RND_pump_MFP"/>
</dbReference>
<feature type="transmembrane region" description="Helical" evidence="6">
    <location>
        <begin position="7"/>
        <end position="28"/>
    </location>
</feature>
<feature type="domain" description="Multidrug resistance protein MdtA-like barrel-sandwich hybrid" evidence="8">
    <location>
        <begin position="43"/>
        <end position="176"/>
    </location>
</feature>
<evidence type="ECO:0000313" key="12">
    <source>
        <dbReference type="Proteomes" id="UP000251120"/>
    </source>
</evidence>
<dbReference type="GO" id="GO:0016020">
    <property type="term" value="C:membrane"/>
    <property type="evidence" value="ECO:0007669"/>
    <property type="project" value="InterPro"/>
</dbReference>
<dbReference type="PANTHER" id="PTHR30367">
    <property type="entry name" value="P-HYDROXYBENZOIC ACID EFFLUX PUMP SUBUNIT AAEA-RELATED"/>
    <property type="match status" value="1"/>
</dbReference>
<reference evidence="11 13" key="2">
    <citation type="submission" date="2019-08" db="EMBL/GenBank/DDBJ databases">
        <title>Complete genome sequences of Francisella adeliensis (FSC1325 and FSC1326).</title>
        <authorList>
            <person name="Ohrman C."/>
            <person name="Uneklint I."/>
            <person name="Vallesi A."/>
            <person name="Karlsson L."/>
            <person name="Sjodin A."/>
        </authorList>
    </citation>
    <scope>NUCLEOTIDE SEQUENCE [LARGE SCALE GENOMIC DNA]</scope>
    <source>
        <strain evidence="11 13">FSC1325</strain>
    </source>
</reference>
<evidence type="ECO:0000256" key="3">
    <source>
        <dbReference type="ARBA" id="ARBA00022692"/>
    </source>
</evidence>
<evidence type="ECO:0000256" key="1">
    <source>
        <dbReference type="ARBA" id="ARBA00004167"/>
    </source>
</evidence>
<dbReference type="Pfam" id="PF25876">
    <property type="entry name" value="HH_MFP_RND"/>
    <property type="match status" value="1"/>
</dbReference>
<dbReference type="GO" id="GO:0022857">
    <property type="term" value="F:transmembrane transporter activity"/>
    <property type="evidence" value="ECO:0007669"/>
    <property type="project" value="InterPro"/>
</dbReference>
<dbReference type="PROSITE" id="PS51257">
    <property type="entry name" value="PROKAR_LIPOPROTEIN"/>
    <property type="match status" value="1"/>
</dbReference>
<keyword evidence="5 6" id="KW-0472">Membrane</keyword>
<gene>
    <name evidence="10" type="ORF">CDH04_04715</name>
    <name evidence="11" type="ORF">FZC43_04720</name>
</gene>
<dbReference type="EMBL" id="CP043424">
    <property type="protein sequence ID" value="QIW11991.1"/>
    <property type="molecule type" value="Genomic_DNA"/>
</dbReference>
<reference evidence="10 12" key="1">
    <citation type="submission" date="2017-06" db="EMBL/GenBank/DDBJ databases">
        <title>Complete genome of Francisella adeliensis.</title>
        <authorList>
            <person name="Vallesi A."/>
            <person name="Sjodin A."/>
        </authorList>
    </citation>
    <scope>NUCLEOTIDE SEQUENCE [LARGE SCALE GENOMIC DNA]</scope>
    <source>
        <strain evidence="10 12">FDC440</strain>
    </source>
</reference>
<dbReference type="Gene3D" id="2.40.30.170">
    <property type="match status" value="1"/>
</dbReference>
<comment type="similarity">
    <text evidence="2">Belongs to the membrane fusion protein (MFP) (TC 8.A.1) family.</text>
</comment>
<protein>
    <submittedName>
        <fullName evidence="10">Efflux transporter periplasmic adaptor subunit</fullName>
    </submittedName>
    <submittedName>
        <fullName evidence="11">HlyD family secretion protein</fullName>
    </submittedName>
</protein>
<dbReference type="Proteomes" id="UP000681131">
    <property type="component" value="Chromosome"/>
</dbReference>
<proteinExistence type="inferred from homology"/>
<dbReference type="PANTHER" id="PTHR30367:SF1">
    <property type="entry name" value="MULTIDRUG RESISTANCE PROTEIN MDTN"/>
    <property type="match status" value="1"/>
</dbReference>
<dbReference type="Gene3D" id="2.40.50.100">
    <property type="match status" value="1"/>
</dbReference>
<dbReference type="KEGG" id="fad:CDH04_04715"/>
<name>A0A2Z4XYL6_9GAMM</name>
<dbReference type="Pfam" id="PF25963">
    <property type="entry name" value="Beta-barrel_AAEA"/>
    <property type="match status" value="1"/>
</dbReference>
<feature type="domain" description="Multidrug resistance protein MdtA-like alpha-helical hairpin" evidence="7">
    <location>
        <begin position="79"/>
        <end position="148"/>
    </location>
</feature>
<evidence type="ECO:0000256" key="2">
    <source>
        <dbReference type="ARBA" id="ARBA00009477"/>
    </source>
</evidence>
<dbReference type="InterPro" id="IPR058634">
    <property type="entry name" value="AaeA-lik-b-barrel"/>
</dbReference>
<evidence type="ECO:0000313" key="10">
    <source>
        <dbReference type="EMBL" id="AXA33756.1"/>
    </source>
</evidence>
<dbReference type="EMBL" id="CP021781">
    <property type="protein sequence ID" value="AXA33756.1"/>
    <property type="molecule type" value="Genomic_DNA"/>
</dbReference>
<evidence type="ECO:0000256" key="5">
    <source>
        <dbReference type="ARBA" id="ARBA00023136"/>
    </source>
</evidence>
<comment type="subcellular location">
    <subcellularLocation>
        <location evidence="1">Membrane</location>
        <topology evidence="1">Single-pass membrane protein</topology>
    </subcellularLocation>
</comment>
<evidence type="ECO:0000313" key="13">
    <source>
        <dbReference type="Proteomes" id="UP000681131"/>
    </source>
</evidence>
<evidence type="ECO:0000313" key="11">
    <source>
        <dbReference type="EMBL" id="QIW11991.1"/>
    </source>
</evidence>
<keyword evidence="13" id="KW-1185">Reference proteome</keyword>
<dbReference type="OrthoDB" id="9811754at2"/>
<dbReference type="AlphaFoldDB" id="A0A2Z4XYL6"/>
<evidence type="ECO:0000259" key="9">
    <source>
        <dbReference type="Pfam" id="PF25963"/>
    </source>
</evidence>
<keyword evidence="4 6" id="KW-1133">Transmembrane helix</keyword>
<dbReference type="Proteomes" id="UP000251120">
    <property type="component" value="Chromosome"/>
</dbReference>
<evidence type="ECO:0000259" key="8">
    <source>
        <dbReference type="Pfam" id="PF25917"/>
    </source>
</evidence>
<dbReference type="Pfam" id="PF25917">
    <property type="entry name" value="BSH_RND"/>
    <property type="match status" value="1"/>
</dbReference>
<dbReference type="InterPro" id="IPR058624">
    <property type="entry name" value="MdtA-like_HH"/>
</dbReference>
<evidence type="ECO:0000259" key="7">
    <source>
        <dbReference type="Pfam" id="PF25876"/>
    </source>
</evidence>
<accession>A0A2Z4XYL6</accession>
<dbReference type="SUPFAM" id="SSF111369">
    <property type="entry name" value="HlyD-like secretion proteins"/>
    <property type="match status" value="1"/>
</dbReference>
<dbReference type="InterPro" id="IPR050393">
    <property type="entry name" value="MFP_Efflux_Pump"/>
</dbReference>
<evidence type="ECO:0000256" key="4">
    <source>
        <dbReference type="ARBA" id="ARBA00022989"/>
    </source>
</evidence>
<sequence>MLERKKIITSLIISILFLACIYSIWNYYMYSPWTRDGRVRANIIMIAPDVSGLVNSVDVVDNQVVKKGDLIFKIDDVRYKAQLLKSQAELEHAYSSWQLSKQQYDRRKLLGKTEAISKEELNNHKIEERIKFAEFKEAQATLAITKTNYERTNVYAPVSGTINNINLRVGSYVSQAIPVISIIEENSFYITGYFEETKLSNIKVGLKAKLELMSGRKPLYGKVAGIGRGVADTNTNTNNQLLPEIKEVYDWVRLPKRIPVDILLTKIPDDTTLVSGMNVTVKII</sequence>
<dbReference type="NCBIfam" id="TIGR01730">
    <property type="entry name" value="RND_mfp"/>
    <property type="match status" value="1"/>
</dbReference>